<dbReference type="EMBL" id="JACYTN010000006">
    <property type="protein sequence ID" value="MBD8498738.1"/>
    <property type="molecule type" value="Genomic_DNA"/>
</dbReference>
<sequence>MKVSIFDVAKKAGLSVVTVSRVLNNAKTVREKNRQKVLQAMKELNYHPNAAARSLAKGKTGVIGVIVTTLQDSFLDTVVQHISSHLKQYSYYLAISVANYPTEVGAGKELIQEDRVDGLLVLAAVHEEDYVNELRRRKIPFVLIDCQNIQPSFSSVLVDNFQGGYEATKHLIDLGHTSIAHIKGSDYFLSAIERERGFRYALSEAGLKPFAVEFGQFTITSGYDAVQKWLQEGSLPTAVFAADDFTAIGVINALTEKGYQVPRDMSVVGYDDQLMFAELRPHLTTMKQPAEQLARHAVDVLMRQINGTNKRNITVRFEPELLIRETTAPVESHQLTHS</sequence>
<protein>
    <submittedName>
        <fullName evidence="5">LacI family DNA-binding transcriptional regulator</fullName>
    </submittedName>
</protein>
<accession>A0ABR9AXB5</accession>
<dbReference type="Pfam" id="PF13377">
    <property type="entry name" value="Peripla_BP_3"/>
    <property type="match status" value="1"/>
</dbReference>
<dbReference type="PANTHER" id="PTHR30146">
    <property type="entry name" value="LACI-RELATED TRANSCRIPTIONAL REPRESSOR"/>
    <property type="match status" value="1"/>
</dbReference>
<keyword evidence="1" id="KW-0805">Transcription regulation</keyword>
<proteinExistence type="predicted"/>
<dbReference type="InterPro" id="IPR000843">
    <property type="entry name" value="HTH_LacI"/>
</dbReference>
<dbReference type="InterPro" id="IPR046335">
    <property type="entry name" value="LacI/GalR-like_sensor"/>
</dbReference>
<evidence type="ECO:0000313" key="6">
    <source>
        <dbReference type="Proteomes" id="UP000634529"/>
    </source>
</evidence>
<dbReference type="Pfam" id="PF00356">
    <property type="entry name" value="LacI"/>
    <property type="match status" value="1"/>
</dbReference>
<evidence type="ECO:0000313" key="5">
    <source>
        <dbReference type="EMBL" id="MBD8498738.1"/>
    </source>
</evidence>
<dbReference type="Gene3D" id="1.10.260.40">
    <property type="entry name" value="lambda repressor-like DNA-binding domains"/>
    <property type="match status" value="1"/>
</dbReference>
<feature type="domain" description="HTH lacI-type" evidence="4">
    <location>
        <begin position="3"/>
        <end position="57"/>
    </location>
</feature>
<dbReference type="InterPro" id="IPR010982">
    <property type="entry name" value="Lambda_DNA-bd_dom_sf"/>
</dbReference>
<dbReference type="PANTHER" id="PTHR30146:SF109">
    <property type="entry name" value="HTH-TYPE TRANSCRIPTIONAL REGULATOR GALS"/>
    <property type="match status" value="1"/>
</dbReference>
<dbReference type="PROSITE" id="PS50932">
    <property type="entry name" value="HTH_LACI_2"/>
    <property type="match status" value="1"/>
</dbReference>
<dbReference type="SUPFAM" id="SSF53822">
    <property type="entry name" value="Periplasmic binding protein-like I"/>
    <property type="match status" value="1"/>
</dbReference>
<dbReference type="SMART" id="SM00354">
    <property type="entry name" value="HTH_LACI"/>
    <property type="match status" value="1"/>
</dbReference>
<dbReference type="RefSeq" id="WP_192025112.1">
    <property type="nucleotide sequence ID" value="NZ_JACYTN010000006.1"/>
</dbReference>
<gene>
    <name evidence="5" type="ORF">IFO66_10550</name>
</gene>
<keyword evidence="2 5" id="KW-0238">DNA-binding</keyword>
<dbReference type="InterPro" id="IPR028082">
    <property type="entry name" value="Peripla_BP_I"/>
</dbReference>
<keyword evidence="3" id="KW-0804">Transcription</keyword>
<evidence type="ECO:0000259" key="4">
    <source>
        <dbReference type="PROSITE" id="PS50932"/>
    </source>
</evidence>
<comment type="caution">
    <text evidence="5">The sequence shown here is derived from an EMBL/GenBank/DDBJ whole genome shotgun (WGS) entry which is preliminary data.</text>
</comment>
<dbReference type="SUPFAM" id="SSF47413">
    <property type="entry name" value="lambda repressor-like DNA-binding domains"/>
    <property type="match status" value="1"/>
</dbReference>
<evidence type="ECO:0000256" key="2">
    <source>
        <dbReference type="ARBA" id="ARBA00023125"/>
    </source>
</evidence>
<organism evidence="5 6">
    <name type="scientific">Paenibacillus arenosi</name>
    <dbReference type="NCBI Taxonomy" id="2774142"/>
    <lineage>
        <taxon>Bacteria</taxon>
        <taxon>Bacillati</taxon>
        <taxon>Bacillota</taxon>
        <taxon>Bacilli</taxon>
        <taxon>Bacillales</taxon>
        <taxon>Paenibacillaceae</taxon>
        <taxon>Paenibacillus</taxon>
    </lineage>
</organism>
<keyword evidence="6" id="KW-1185">Reference proteome</keyword>
<dbReference type="GO" id="GO:0003677">
    <property type="term" value="F:DNA binding"/>
    <property type="evidence" value="ECO:0007669"/>
    <property type="project" value="UniProtKB-KW"/>
</dbReference>
<evidence type="ECO:0000256" key="3">
    <source>
        <dbReference type="ARBA" id="ARBA00023163"/>
    </source>
</evidence>
<dbReference type="Gene3D" id="3.40.50.2300">
    <property type="match status" value="2"/>
</dbReference>
<dbReference type="Proteomes" id="UP000634529">
    <property type="component" value="Unassembled WGS sequence"/>
</dbReference>
<reference evidence="5 6" key="1">
    <citation type="submission" date="2020-09" db="EMBL/GenBank/DDBJ databases">
        <title>Paenibacillus sp. CAU 1523 isolated from sand of Haeundae Beach.</title>
        <authorList>
            <person name="Kim W."/>
        </authorList>
    </citation>
    <scope>NUCLEOTIDE SEQUENCE [LARGE SCALE GENOMIC DNA]</scope>
    <source>
        <strain evidence="5 6">CAU 1523</strain>
    </source>
</reference>
<dbReference type="CDD" id="cd06267">
    <property type="entry name" value="PBP1_LacI_sugar_binding-like"/>
    <property type="match status" value="1"/>
</dbReference>
<evidence type="ECO:0000256" key="1">
    <source>
        <dbReference type="ARBA" id="ARBA00023015"/>
    </source>
</evidence>
<dbReference type="CDD" id="cd01392">
    <property type="entry name" value="HTH_LacI"/>
    <property type="match status" value="1"/>
</dbReference>
<name>A0ABR9AXB5_9BACL</name>